<evidence type="ECO:0000313" key="8">
    <source>
        <dbReference type="EMBL" id="ABE52893.1"/>
    </source>
</evidence>
<dbReference type="PANTHER" id="PTHR30405">
    <property type="entry name" value="TRANSPOSASE"/>
    <property type="match status" value="1"/>
</dbReference>
<dbReference type="GO" id="GO:0003677">
    <property type="term" value="F:DNA binding"/>
    <property type="evidence" value="ECO:0007669"/>
    <property type="project" value="UniProtKB-KW"/>
</dbReference>
<dbReference type="GeneID" id="3996968"/>
<dbReference type="HOGENOM" id="CLU_032903_3_2_2"/>
<comment type="similarity">
    <text evidence="1">In the C-terminal section; belongs to the transposase 35 family.</text>
</comment>
<comment type="similarity">
    <text evidence="2">In the N-terminal section; belongs to the transposase 2 family.</text>
</comment>
<evidence type="ECO:0000313" key="9">
    <source>
        <dbReference type="Proteomes" id="UP000001979"/>
    </source>
</evidence>
<reference evidence="9" key="1">
    <citation type="journal article" date="2009" name="ISME J.">
        <title>The genome sequence of the psychrophilic archaeon, Methanococcoides burtonii: the role of genome evolution in cold adaptation.</title>
        <authorList>
            <person name="Allen M.A."/>
            <person name="Lauro F.M."/>
            <person name="Williams T.J."/>
            <person name="Burg D."/>
            <person name="Siddiqui K.S."/>
            <person name="De Francisci D."/>
            <person name="Chong K.W."/>
            <person name="Pilak O."/>
            <person name="Chew H.H."/>
            <person name="De Maere M.Z."/>
            <person name="Ting L."/>
            <person name="Katrib M."/>
            <person name="Ng C."/>
            <person name="Sowers K.R."/>
            <person name="Galperin M.Y."/>
            <person name="Anderson I.J."/>
            <person name="Ivanova N."/>
            <person name="Dalin E."/>
            <person name="Martinez M."/>
            <person name="Lapidus A."/>
            <person name="Hauser L."/>
            <person name="Land M."/>
            <person name="Thomas T."/>
            <person name="Cavicchioli R."/>
        </authorList>
    </citation>
    <scope>NUCLEOTIDE SEQUENCE [LARGE SCALE GENOMIC DNA]</scope>
    <source>
        <strain evidence="9">DSM 6242 / NBRC 107633 / OCM 468 / ACE-M</strain>
    </source>
</reference>
<dbReference type="Pfam" id="PF07282">
    <property type="entry name" value="Cas12f1-like_TNB"/>
    <property type="match status" value="1"/>
</dbReference>
<dbReference type="Proteomes" id="UP000001979">
    <property type="component" value="Chromosome"/>
</dbReference>
<accession>Q12UI3</accession>
<organism evidence="8 9">
    <name type="scientific">Methanococcoides burtonii (strain DSM 6242 / NBRC 107633 / OCM 468 / ACE-M)</name>
    <dbReference type="NCBI Taxonomy" id="259564"/>
    <lineage>
        <taxon>Archaea</taxon>
        <taxon>Methanobacteriati</taxon>
        <taxon>Methanobacteriota</taxon>
        <taxon>Stenosarchaea group</taxon>
        <taxon>Methanomicrobia</taxon>
        <taxon>Methanosarcinales</taxon>
        <taxon>Methanosarcinaceae</taxon>
        <taxon>Methanococcoides</taxon>
    </lineage>
</organism>
<dbReference type="InterPro" id="IPR010095">
    <property type="entry name" value="Cas12f1-like_TNB"/>
</dbReference>
<feature type="domain" description="Cas12f1-like TNB" evidence="7">
    <location>
        <begin position="280"/>
        <end position="345"/>
    </location>
</feature>
<dbReference type="STRING" id="259564.Mbur_2016"/>
<proteinExistence type="inferred from homology"/>
<evidence type="ECO:0000259" key="6">
    <source>
        <dbReference type="Pfam" id="PF01385"/>
    </source>
</evidence>
<dbReference type="EMBL" id="CP000300">
    <property type="protein sequence ID" value="ABE52893.1"/>
    <property type="molecule type" value="Genomic_DNA"/>
</dbReference>
<keyword evidence="9" id="KW-1185">Reference proteome</keyword>
<dbReference type="NCBIfam" id="NF040570">
    <property type="entry name" value="guided_TnpB"/>
    <property type="match status" value="1"/>
</dbReference>
<keyword evidence="5" id="KW-0233">DNA recombination</keyword>
<keyword evidence="4" id="KW-0238">DNA-binding</keyword>
<protein>
    <submittedName>
        <fullName evidence="8">Transposase</fullName>
    </submittedName>
</protein>
<dbReference type="OrthoDB" id="33505at2157"/>
<dbReference type="KEGG" id="mbu:Mbur_2016"/>
<keyword evidence="3" id="KW-0815">Transposition</keyword>
<name>Q12UI3_METBU</name>
<dbReference type="GO" id="GO:0032196">
    <property type="term" value="P:transposition"/>
    <property type="evidence" value="ECO:0007669"/>
    <property type="project" value="UniProtKB-KW"/>
</dbReference>
<evidence type="ECO:0000259" key="7">
    <source>
        <dbReference type="Pfam" id="PF07282"/>
    </source>
</evidence>
<evidence type="ECO:0000256" key="2">
    <source>
        <dbReference type="ARBA" id="ARBA00011044"/>
    </source>
</evidence>
<dbReference type="InterPro" id="IPR051399">
    <property type="entry name" value="RNA-guided_DNA_endo/Transpos"/>
</dbReference>
<dbReference type="PANTHER" id="PTHR30405:SF11">
    <property type="entry name" value="RNA-GUIDED DNA ENDONUCLEASE RV2885C-RELATED"/>
    <property type="match status" value="1"/>
</dbReference>
<dbReference type="AlphaFoldDB" id="Q12UI3"/>
<sequence>MNVDRTIKLKLEMSDEGKENLKQTVVLFNQVFNEVAEYGFNNHTHSKVSIHHATYKDIREQHPELPSSLVQGARDVACEALKGVKLKTCPESQPYSAIRYNKRVVTIHMQYNSATIASIHGRVNISFNIPEYYKQYLGWEIRSSTLRYDRRQDVFYLHVTLRTESPKPVGNTILGIDRGIVNVAVCSNNVFFNTSSIKNTRAKYAYLRKELQSKGTKSAKRLLKKISRKERRFVTDVNHCIAKDIVNMPFDVIALEDLTSIRVQKRKGKNFNRKLNNWSFYQLEQFIRYKAEAVAKQVVSVDPRYSSQKCSKCGHIYKGNRDGSSYRCRNCGFQIHADLNAARNIAQAGISCLSRLTVNQPNVGLKVPLDAT</sequence>
<dbReference type="Pfam" id="PF01385">
    <property type="entry name" value="OrfB_IS605"/>
    <property type="match status" value="1"/>
</dbReference>
<dbReference type="GO" id="GO:0006310">
    <property type="term" value="P:DNA recombination"/>
    <property type="evidence" value="ECO:0007669"/>
    <property type="project" value="UniProtKB-KW"/>
</dbReference>
<dbReference type="NCBIfam" id="TIGR01766">
    <property type="entry name" value="IS200/IS605 family accessory protein TnpB-like domain"/>
    <property type="match status" value="1"/>
</dbReference>
<dbReference type="InterPro" id="IPR010094">
    <property type="entry name" value="Transposase_put_N"/>
</dbReference>
<evidence type="ECO:0000256" key="3">
    <source>
        <dbReference type="ARBA" id="ARBA00022578"/>
    </source>
</evidence>
<dbReference type="InterPro" id="IPR001959">
    <property type="entry name" value="Transposase"/>
</dbReference>
<dbReference type="RefSeq" id="WP_011500034.1">
    <property type="nucleotide sequence ID" value="NC_007955.1"/>
</dbReference>
<feature type="domain" description="Probable transposase IS891/IS1136/IS1341" evidence="6">
    <location>
        <begin position="159"/>
        <end position="248"/>
    </location>
</feature>
<gene>
    <name evidence="8" type="ordered locus">Mbur_2016</name>
</gene>
<evidence type="ECO:0000256" key="5">
    <source>
        <dbReference type="ARBA" id="ARBA00023172"/>
    </source>
</evidence>
<evidence type="ECO:0000256" key="1">
    <source>
        <dbReference type="ARBA" id="ARBA00008761"/>
    </source>
</evidence>
<dbReference type="NCBIfam" id="TIGR01765">
    <property type="entry name" value="tspaseT_teng_N"/>
    <property type="match status" value="1"/>
</dbReference>
<evidence type="ECO:0000256" key="4">
    <source>
        <dbReference type="ARBA" id="ARBA00023125"/>
    </source>
</evidence>